<sequence>MEFMHLIKPGVAAPAASSTSGACNVKIHTAALFQILEIVAKQIISPEKRILGTLLGYRSEDGLEFEVRDAFMVPCDETGDSIAIEDHQHKILYQLYKKSHPKESVLGWFGTSNEIDNTTGLIHDFYSKGSDRAYPFPAIYLNIKFRDNEGNIISPEIKSYLGGSIGKKQELNKVGWKTVVPNNSYVFQPIPNEVITGTVTEKLSLNNLLNNKLSGKFDNNNEFKHDLSYLSQQINMIIELINKLLKKLETFEVNDENLELLRNLSNNLNNPSSLSDVEVLKKHFQDHNQDVIMIEYLTKVVKEQIELSARLTVSSDKSRD</sequence>
<reference evidence="1" key="1">
    <citation type="submission" date="2022-06" db="EMBL/GenBank/DDBJ databases">
        <authorList>
            <person name="Legras J.-L."/>
            <person name="Devillers H."/>
            <person name="Grondin C."/>
        </authorList>
    </citation>
    <scope>NUCLEOTIDE SEQUENCE</scope>
    <source>
        <strain evidence="1">CLIB 1444</strain>
    </source>
</reference>
<dbReference type="EMBL" id="CALSDN010000002">
    <property type="protein sequence ID" value="CAH6719777.1"/>
    <property type="molecule type" value="Genomic_DNA"/>
</dbReference>
<gene>
    <name evidence="1" type="ORF">CLIB1444_02S16270</name>
</gene>
<keyword evidence="1" id="KW-0648">Protein biosynthesis</keyword>
<dbReference type="Proteomes" id="UP001152531">
    <property type="component" value="Unassembled WGS sequence"/>
</dbReference>
<protein>
    <submittedName>
        <fullName evidence="1">Eukaryotic translation initiation factor 3 subunit F</fullName>
    </submittedName>
</protein>
<proteinExistence type="predicted"/>
<comment type="caution">
    <text evidence="1">The sequence shown here is derived from an EMBL/GenBank/DDBJ whole genome shotgun (WGS) entry which is preliminary data.</text>
</comment>
<keyword evidence="1" id="KW-0396">Initiation factor</keyword>
<evidence type="ECO:0000313" key="2">
    <source>
        <dbReference type="Proteomes" id="UP001152531"/>
    </source>
</evidence>
<name>A0ACA9Y552_9ASCO</name>
<accession>A0ACA9Y552</accession>
<organism evidence="1 2">
    <name type="scientific">[Candida] jaroonii</name>
    <dbReference type="NCBI Taxonomy" id="467808"/>
    <lineage>
        <taxon>Eukaryota</taxon>
        <taxon>Fungi</taxon>
        <taxon>Dikarya</taxon>
        <taxon>Ascomycota</taxon>
        <taxon>Saccharomycotina</taxon>
        <taxon>Pichiomycetes</taxon>
        <taxon>Debaryomycetaceae</taxon>
        <taxon>Yamadazyma</taxon>
    </lineage>
</organism>
<keyword evidence="2" id="KW-1185">Reference proteome</keyword>
<evidence type="ECO:0000313" key="1">
    <source>
        <dbReference type="EMBL" id="CAH6719777.1"/>
    </source>
</evidence>